<name>A0A0A2KY57_PENIT</name>
<dbReference type="HOGENOM" id="CLU_035730_5_0_1"/>
<dbReference type="Pfam" id="PF00188">
    <property type="entry name" value="CAP"/>
    <property type="match status" value="1"/>
</dbReference>
<evidence type="ECO:0000313" key="4">
    <source>
        <dbReference type="EMBL" id="KGO72762.1"/>
    </source>
</evidence>
<dbReference type="EMBL" id="JQGA01000866">
    <property type="protein sequence ID" value="KGO72762.1"/>
    <property type="molecule type" value="Genomic_DNA"/>
</dbReference>
<dbReference type="SMART" id="SM00198">
    <property type="entry name" value="SCP"/>
    <property type="match status" value="1"/>
</dbReference>
<dbReference type="OrthoDB" id="337038at2759"/>
<dbReference type="PRINTS" id="PR00837">
    <property type="entry name" value="V5TPXLIKE"/>
</dbReference>
<protein>
    <submittedName>
        <fullName evidence="4">Ves allergen</fullName>
    </submittedName>
</protein>
<dbReference type="AlphaFoldDB" id="A0A0A2KY57"/>
<dbReference type="OMA" id="NHNVHRS"/>
<dbReference type="InterPro" id="IPR018244">
    <property type="entry name" value="Allrgn_V5/Tpx1_CS"/>
</dbReference>
<feature type="region of interest" description="Disordered" evidence="1">
    <location>
        <begin position="83"/>
        <end position="112"/>
    </location>
</feature>
<dbReference type="InterPro" id="IPR014044">
    <property type="entry name" value="CAP_dom"/>
</dbReference>
<feature type="signal peptide" evidence="2">
    <location>
        <begin position="1"/>
        <end position="16"/>
    </location>
</feature>
<dbReference type="FunFam" id="3.40.33.10:FF:000018">
    <property type="entry name" value="SCP-like extracellular protein, putative"/>
    <property type="match status" value="1"/>
</dbReference>
<dbReference type="GO" id="GO:0005576">
    <property type="term" value="C:extracellular region"/>
    <property type="evidence" value="ECO:0007669"/>
    <property type="project" value="InterPro"/>
</dbReference>
<evidence type="ECO:0000313" key="5">
    <source>
        <dbReference type="Proteomes" id="UP000030104"/>
    </source>
</evidence>
<dbReference type="PRINTS" id="PR00838">
    <property type="entry name" value="V5ALLERGEN"/>
</dbReference>
<dbReference type="InterPro" id="IPR002413">
    <property type="entry name" value="V5_allergen-like"/>
</dbReference>
<feature type="chain" id="PRO_5001989661" evidence="2">
    <location>
        <begin position="17"/>
        <end position="334"/>
    </location>
</feature>
<organism evidence="4 5">
    <name type="scientific">Penicillium italicum</name>
    <name type="common">Blue mold</name>
    <dbReference type="NCBI Taxonomy" id="40296"/>
    <lineage>
        <taxon>Eukaryota</taxon>
        <taxon>Fungi</taxon>
        <taxon>Dikarya</taxon>
        <taxon>Ascomycota</taxon>
        <taxon>Pezizomycotina</taxon>
        <taxon>Eurotiomycetes</taxon>
        <taxon>Eurotiomycetidae</taxon>
        <taxon>Eurotiales</taxon>
        <taxon>Aspergillaceae</taxon>
        <taxon>Penicillium</taxon>
    </lineage>
</organism>
<feature type="domain" description="SCP" evidence="3">
    <location>
        <begin position="177"/>
        <end position="323"/>
    </location>
</feature>
<evidence type="ECO:0000256" key="2">
    <source>
        <dbReference type="SAM" id="SignalP"/>
    </source>
</evidence>
<dbReference type="InterPro" id="IPR001283">
    <property type="entry name" value="CRISP-related"/>
</dbReference>
<keyword evidence="2" id="KW-0732">Signal</keyword>
<dbReference type="PROSITE" id="PS01009">
    <property type="entry name" value="CRISP_1"/>
    <property type="match status" value="1"/>
</dbReference>
<dbReference type="SUPFAM" id="SSF55797">
    <property type="entry name" value="PR-1-like"/>
    <property type="match status" value="1"/>
</dbReference>
<gene>
    <name evidence="4" type="ORF">PITC_057380</name>
</gene>
<keyword evidence="5" id="KW-1185">Reference proteome</keyword>
<sequence>MRSAVIFAALAVGTCARVIEKEVYVTEWTTTTVTETVTQWPTNAPSTAVSVKQDHTKPTVAALPTVDVSKKVPVEVKAAPAAAPTTAAAVVEPAKPSSATTSSTTSSSTTEAELKAVTISVASTATTFATFAATSTTAAATVLATVPSAVPSAAPAAAPAAPAVAAPAAAPAAGANSYQDSILHYHNIHRSEHSSSPLSWSEDLAGAAHTLASRCTYAHDTSIKAASGDYGQNIAYGYEAALVGEKVIGEMMYTDEAPYFADLYGQANPDMTNFEKWGHFTQIVWKATSEVGCATVDCSDLGNVGGPAPFTVCNYGTPGNYEGEYATNVLRPSS</sequence>
<dbReference type="STRING" id="40296.A0A0A2KY57"/>
<reference evidence="4 5" key="1">
    <citation type="journal article" date="2015" name="Mol. Plant Microbe Interact.">
        <title>Genome, transcriptome, and functional analyses of Penicillium expansum provide new insights into secondary metabolism and pathogenicity.</title>
        <authorList>
            <person name="Ballester A.R."/>
            <person name="Marcet-Houben M."/>
            <person name="Levin E."/>
            <person name="Sela N."/>
            <person name="Selma-Lazaro C."/>
            <person name="Carmona L."/>
            <person name="Wisniewski M."/>
            <person name="Droby S."/>
            <person name="Gonzalez-Candelas L."/>
            <person name="Gabaldon T."/>
        </authorList>
    </citation>
    <scope>NUCLEOTIDE SEQUENCE [LARGE SCALE GENOMIC DNA]</scope>
    <source>
        <strain evidence="4 5">PHI-1</strain>
    </source>
</reference>
<proteinExistence type="predicted"/>
<evidence type="ECO:0000259" key="3">
    <source>
        <dbReference type="SMART" id="SM00198"/>
    </source>
</evidence>
<accession>A0A0A2KY57</accession>
<evidence type="ECO:0000256" key="1">
    <source>
        <dbReference type="SAM" id="MobiDB-lite"/>
    </source>
</evidence>
<comment type="caution">
    <text evidence="4">The sequence shown here is derived from an EMBL/GenBank/DDBJ whole genome shotgun (WGS) entry which is preliminary data.</text>
</comment>
<dbReference type="Proteomes" id="UP000030104">
    <property type="component" value="Unassembled WGS sequence"/>
</dbReference>
<dbReference type="PhylomeDB" id="A0A0A2KY57"/>
<dbReference type="InterPro" id="IPR035940">
    <property type="entry name" value="CAP_sf"/>
</dbReference>
<dbReference type="PANTHER" id="PTHR10334">
    <property type="entry name" value="CYSTEINE-RICH SECRETORY PROTEIN-RELATED"/>
    <property type="match status" value="1"/>
</dbReference>
<dbReference type="Gene3D" id="3.40.33.10">
    <property type="entry name" value="CAP"/>
    <property type="match status" value="1"/>
</dbReference>